<feature type="coiled-coil region" evidence="4">
    <location>
        <begin position="418"/>
        <end position="452"/>
    </location>
</feature>
<evidence type="ECO:0000256" key="2">
    <source>
        <dbReference type="ARBA" id="ARBA00022490"/>
    </source>
</evidence>
<proteinExistence type="inferred from homology"/>
<comment type="similarity">
    <text evidence="1 3">Belongs to the tektin family.</text>
</comment>
<keyword evidence="3" id="KW-0966">Cell projection</keyword>
<dbReference type="PRINTS" id="PR00511">
    <property type="entry name" value="TEKTIN"/>
</dbReference>
<keyword evidence="4" id="KW-0175">Coiled coil</keyword>
<keyword evidence="2" id="KW-0963">Cytoplasm</keyword>
<evidence type="ECO:0000313" key="5">
    <source>
        <dbReference type="EMBL" id="KAJ6645418.1"/>
    </source>
</evidence>
<sequence length="482" mass="55621">MKLEKTDNQWAAAWGSHYKTYRPHPWRPILGFETVEVVPLPEQLVTNELIAPAYIPSGMSTEPLRYPNLVTGFERNPQHAARTALNTRYTQNEWKSANGALNDEADSSCKQSQRLILETDGLLRNQYCAMDGQTSSGFRIGERVTDSKNMRDELNIELGKLIDEMKLLTDTKRNVEKALQDLETPLHIAQECLYHRECRYGVDKTHDIPEKSLLSEIDNIRDAQKRLAEQLDNVKNQLLDCRAVQHSLESDVAHKESAIGLDSTCHQLNNYSRGVNFYGGIENFDPTICDRKQWQQITHKRLEHSQNEREKSSLCRTNADTLINNVSKSVWENWSKTNNALTIRATEVKETQNRVQMHLQKIQEEIFAIEKEIELILNDIRFKSETLKVAQTRLETRTHRLGMELCKDNAQNRLVNEVKDLKNSVQVMYNKLQEAEGQHQQLLKTRANLETDLHSKVNSLFIDKEKCLGLRRSFPVGALIRY</sequence>
<keyword evidence="6" id="KW-1185">Reference proteome</keyword>
<dbReference type="Proteomes" id="UP001151699">
    <property type="component" value="Chromosome A"/>
</dbReference>
<evidence type="ECO:0000256" key="3">
    <source>
        <dbReference type="RuleBase" id="RU367040"/>
    </source>
</evidence>
<dbReference type="GO" id="GO:0005634">
    <property type="term" value="C:nucleus"/>
    <property type="evidence" value="ECO:0007669"/>
    <property type="project" value="TreeGrafter"/>
</dbReference>
<dbReference type="OrthoDB" id="9886517at2759"/>
<comment type="caution">
    <text evidence="5">The sequence shown here is derived from an EMBL/GenBank/DDBJ whole genome shotgun (WGS) entry which is preliminary data.</text>
</comment>
<name>A0A9Q0N8E1_9DIPT</name>
<reference evidence="5" key="1">
    <citation type="submission" date="2022-07" db="EMBL/GenBank/DDBJ databases">
        <authorList>
            <person name="Trinca V."/>
            <person name="Uliana J.V.C."/>
            <person name="Torres T.T."/>
            <person name="Ward R.J."/>
            <person name="Monesi N."/>
        </authorList>
    </citation>
    <scope>NUCLEOTIDE SEQUENCE</scope>
    <source>
        <strain evidence="5">HSMRA1968</strain>
        <tissue evidence="5">Whole embryos</tissue>
    </source>
</reference>
<keyword evidence="3" id="KW-0282">Flagellum</keyword>
<dbReference type="Pfam" id="PF03148">
    <property type="entry name" value="Tektin"/>
    <property type="match status" value="1"/>
</dbReference>
<dbReference type="GO" id="GO:0015630">
    <property type="term" value="C:microtubule cytoskeleton"/>
    <property type="evidence" value="ECO:0007669"/>
    <property type="project" value="UniProtKB-UniRule"/>
</dbReference>
<organism evidence="5 6">
    <name type="scientific">Pseudolycoriella hygida</name>
    <dbReference type="NCBI Taxonomy" id="35572"/>
    <lineage>
        <taxon>Eukaryota</taxon>
        <taxon>Metazoa</taxon>
        <taxon>Ecdysozoa</taxon>
        <taxon>Arthropoda</taxon>
        <taxon>Hexapoda</taxon>
        <taxon>Insecta</taxon>
        <taxon>Pterygota</taxon>
        <taxon>Neoptera</taxon>
        <taxon>Endopterygota</taxon>
        <taxon>Diptera</taxon>
        <taxon>Nematocera</taxon>
        <taxon>Sciaroidea</taxon>
        <taxon>Sciaridae</taxon>
        <taxon>Pseudolycoriella</taxon>
    </lineage>
</organism>
<dbReference type="InterPro" id="IPR048256">
    <property type="entry name" value="Tektin-like"/>
</dbReference>
<dbReference type="GO" id="GO:0060271">
    <property type="term" value="P:cilium assembly"/>
    <property type="evidence" value="ECO:0007669"/>
    <property type="project" value="UniProtKB-UniRule"/>
</dbReference>
<keyword evidence="3" id="KW-0969">Cilium</keyword>
<dbReference type="AlphaFoldDB" id="A0A9Q0N8E1"/>
<dbReference type="PANTHER" id="PTHR19960:SF11">
    <property type="entry name" value="TEKTIN"/>
    <property type="match status" value="1"/>
</dbReference>
<comment type="subcellular location">
    <subcellularLocation>
        <location evidence="3">Cytoplasm</location>
        <location evidence="3">Cytoskeleton</location>
        <location evidence="3">Cilium axoneme</location>
    </subcellularLocation>
</comment>
<dbReference type="GO" id="GO:0005930">
    <property type="term" value="C:axoneme"/>
    <property type="evidence" value="ECO:0007669"/>
    <property type="project" value="UniProtKB-SubCell"/>
</dbReference>
<dbReference type="GO" id="GO:0060294">
    <property type="term" value="P:cilium movement involved in cell motility"/>
    <property type="evidence" value="ECO:0007669"/>
    <property type="project" value="UniProtKB-UniRule"/>
</dbReference>
<gene>
    <name evidence="5" type="primary">TEKT3_0</name>
    <name evidence="5" type="ORF">Bhyg_00624</name>
</gene>
<evidence type="ECO:0000256" key="1">
    <source>
        <dbReference type="ARBA" id="ARBA00007209"/>
    </source>
</evidence>
<protein>
    <recommendedName>
        <fullName evidence="3">Tektin</fullName>
    </recommendedName>
</protein>
<evidence type="ECO:0000256" key="4">
    <source>
        <dbReference type="SAM" id="Coils"/>
    </source>
</evidence>
<dbReference type="PANTHER" id="PTHR19960">
    <property type="entry name" value="TEKTIN"/>
    <property type="match status" value="1"/>
</dbReference>
<evidence type="ECO:0000313" key="6">
    <source>
        <dbReference type="Proteomes" id="UP001151699"/>
    </source>
</evidence>
<accession>A0A9Q0N8E1</accession>
<dbReference type="EMBL" id="WJQU01000001">
    <property type="protein sequence ID" value="KAJ6645418.1"/>
    <property type="molecule type" value="Genomic_DNA"/>
</dbReference>
<dbReference type="InterPro" id="IPR000435">
    <property type="entry name" value="Tektins"/>
</dbReference>